<gene>
    <name evidence="2" type="ORF">A0J61_02712</name>
</gene>
<name>A0A1C7NJI2_9FUNG</name>
<feature type="region of interest" description="Disordered" evidence="1">
    <location>
        <begin position="440"/>
        <end position="481"/>
    </location>
</feature>
<feature type="region of interest" description="Disordered" evidence="1">
    <location>
        <begin position="139"/>
        <end position="158"/>
    </location>
</feature>
<dbReference type="InParanoid" id="A0A1C7NJI2"/>
<feature type="compositionally biased region" description="Basic and acidic residues" evidence="1">
    <location>
        <begin position="467"/>
        <end position="478"/>
    </location>
</feature>
<feature type="compositionally biased region" description="Polar residues" evidence="1">
    <location>
        <begin position="142"/>
        <end position="158"/>
    </location>
</feature>
<proteinExistence type="predicted"/>
<evidence type="ECO:0000256" key="1">
    <source>
        <dbReference type="SAM" id="MobiDB-lite"/>
    </source>
</evidence>
<dbReference type="Proteomes" id="UP000093000">
    <property type="component" value="Unassembled WGS sequence"/>
</dbReference>
<feature type="compositionally biased region" description="Basic and acidic residues" evidence="1">
    <location>
        <begin position="219"/>
        <end position="237"/>
    </location>
</feature>
<evidence type="ECO:0000313" key="2">
    <source>
        <dbReference type="EMBL" id="OBZ89235.1"/>
    </source>
</evidence>
<feature type="compositionally biased region" description="Polar residues" evidence="1">
    <location>
        <begin position="264"/>
        <end position="287"/>
    </location>
</feature>
<dbReference type="OrthoDB" id="2282381at2759"/>
<keyword evidence="3" id="KW-1185">Reference proteome</keyword>
<organism evidence="2 3">
    <name type="scientific">Choanephora cucurbitarum</name>
    <dbReference type="NCBI Taxonomy" id="101091"/>
    <lineage>
        <taxon>Eukaryota</taxon>
        <taxon>Fungi</taxon>
        <taxon>Fungi incertae sedis</taxon>
        <taxon>Mucoromycota</taxon>
        <taxon>Mucoromycotina</taxon>
        <taxon>Mucoromycetes</taxon>
        <taxon>Mucorales</taxon>
        <taxon>Mucorineae</taxon>
        <taxon>Choanephoraceae</taxon>
        <taxon>Choanephoroideae</taxon>
        <taxon>Choanephora</taxon>
    </lineage>
</organism>
<comment type="caution">
    <text evidence="2">The sequence shown here is derived from an EMBL/GenBank/DDBJ whole genome shotgun (WGS) entry which is preliminary data.</text>
</comment>
<accession>A0A1C7NJI2</accession>
<reference evidence="2 3" key="1">
    <citation type="submission" date="2016-03" db="EMBL/GenBank/DDBJ databases">
        <title>Choanephora cucurbitarum.</title>
        <authorList>
            <person name="Min B."/>
            <person name="Park H."/>
            <person name="Park J.-H."/>
            <person name="Shin H.-D."/>
            <person name="Choi I.-G."/>
        </authorList>
    </citation>
    <scope>NUCLEOTIDE SEQUENCE [LARGE SCALE GENOMIC DNA]</scope>
    <source>
        <strain evidence="2 3">KUS-F28377</strain>
    </source>
</reference>
<dbReference type="EMBL" id="LUGH01000106">
    <property type="protein sequence ID" value="OBZ89235.1"/>
    <property type="molecule type" value="Genomic_DNA"/>
</dbReference>
<protein>
    <submittedName>
        <fullName evidence="2">Uncharacterized protein</fullName>
    </submittedName>
</protein>
<feature type="region of interest" description="Disordered" evidence="1">
    <location>
        <begin position="215"/>
        <end position="237"/>
    </location>
</feature>
<evidence type="ECO:0000313" key="3">
    <source>
        <dbReference type="Proteomes" id="UP000093000"/>
    </source>
</evidence>
<feature type="region of interest" description="Disordered" evidence="1">
    <location>
        <begin position="342"/>
        <end position="369"/>
    </location>
</feature>
<dbReference type="AlphaFoldDB" id="A0A1C7NJI2"/>
<feature type="region of interest" description="Disordered" evidence="1">
    <location>
        <begin position="255"/>
        <end position="326"/>
    </location>
</feature>
<feature type="compositionally biased region" description="Polar residues" evidence="1">
    <location>
        <begin position="307"/>
        <end position="326"/>
    </location>
</feature>
<sequence length="511" mass="59200">MYSPRRTKVDDYEGLPERVIASPLRAIASPIYQAVKQCKDTVTRDFDRFYDNLQSRLSPRTSDARIRKRTSETADRTRYHLKQKRSDMEDRNRTSLTPLIERHSLREDNKRYNYSTHNPFFQDMESDVAETPSLVEFDMDDTPSTYYTTNRKTSMSTSRLQQQLVEERQRMDRLQKNLSRIKRQSSFLAEELSSAMSMEDHEERLQSEDMIMKTPSRATTEDSRSLDERPLFDSKRTGSIDQRITAFETPLSKQFSVARESPVSIRQTPRKPSSNTPKKSPITPSMNKQKKSPMYSTSPKRNIIEEISTSKLRSTETISTPGGSRISNRFWREIHGLNERKALPTIAHGRVSKPTPKVQQEKKKGISQTWANDDDFWSAESKNAPVASTFNSKLFYAAEQEKNDQTPSPSVQTSFVFDTKENEDDSMSVYSLYKNPLFKAAQQQQQQREQLSKEPTDQPESLLAELESAKKRDEEIRQRNNIPAMNQHLLAELKAKHRAKLIDDSDSYKFC</sequence>